<keyword evidence="1" id="KW-0732">Signal</keyword>
<dbReference type="SUPFAM" id="SSF56935">
    <property type="entry name" value="Porins"/>
    <property type="match status" value="1"/>
</dbReference>
<accession>A0A5Y7F574</accession>
<name>A0A5Y7F574_CAMCO</name>
<protein>
    <submittedName>
        <fullName evidence="2">Major outer membrane protein</fullName>
    </submittedName>
</protein>
<dbReference type="InterPro" id="IPR008439">
    <property type="entry name" value="Campylo_MOMP"/>
</dbReference>
<comment type="caution">
    <text evidence="2">The sequence shown here is derived from an EMBL/GenBank/DDBJ whole genome shotgun (WGS) entry which is preliminary data.</text>
</comment>
<dbReference type="AlphaFoldDB" id="A0A5Y7F574"/>
<dbReference type="EMBL" id="AAJEQH010000001">
    <property type="protein sequence ID" value="ECL0391944.1"/>
    <property type="molecule type" value="Genomic_DNA"/>
</dbReference>
<evidence type="ECO:0000313" key="2">
    <source>
        <dbReference type="EMBL" id="ECL0391944.1"/>
    </source>
</evidence>
<sequence>MKLVKLSLVAALAAGAFSVANATPLEEAIKDIDVSGVLRYRYETSNEWSDINGVAQNQGSGISGKQDHKYRAQLNFSGAIADNFKAFVQLDYNAQDGGYGTNNGSTTRSYEAANSSTLNVRQLYLTYTNENVATSVILGKQQLNTIWTDNAIDGLVGTGVKVVNNSIDGLTLAAFAIDSVNTDEQGDGVFFKNNSLTDAGDNSPYLDWSQNIYGAAAIGSYEVFNGQLNPQLWLAYMSDNAFLYALDAAYNTTIFDGINWTIEGAYLGNSLDNKLEDRYKVVNESTAGNGNFFALRGSVEVNGWDATLGGLYYGKKDKVTVTVLEDQGNIGSLLAGEEIFYTNGSQLHGSLGRNIFGYVKAGYTFNETVRVGADFVYGGTKTEDRSGGDKLEAVARVDYKYSPKLNFSAFYSYVNVDKDTDSTHHDAVRLQALYKF</sequence>
<proteinExistence type="predicted"/>
<gene>
    <name evidence="2" type="ORF">FKI70_00580</name>
</gene>
<reference evidence="2" key="1">
    <citation type="submission" date="2019-06" db="EMBL/GenBank/DDBJ databases">
        <authorList>
            <consortium name="NARMS: The National Antimicrobial Resistance Monitoring System"/>
        </authorList>
    </citation>
    <scope>NUCLEOTIDE SEQUENCE</scope>
    <source>
        <strain evidence="2">FSIS11921991</strain>
    </source>
</reference>
<feature type="signal peptide" evidence="1">
    <location>
        <begin position="1"/>
        <end position="22"/>
    </location>
</feature>
<dbReference type="Pfam" id="PF05538">
    <property type="entry name" value="Campylo_MOMP"/>
    <property type="match status" value="1"/>
</dbReference>
<evidence type="ECO:0000256" key="1">
    <source>
        <dbReference type="SAM" id="SignalP"/>
    </source>
</evidence>
<feature type="chain" id="PRO_5030143966" evidence="1">
    <location>
        <begin position="23"/>
        <end position="436"/>
    </location>
</feature>
<organism evidence="2">
    <name type="scientific">Campylobacter coli</name>
    <dbReference type="NCBI Taxonomy" id="195"/>
    <lineage>
        <taxon>Bacteria</taxon>
        <taxon>Pseudomonadati</taxon>
        <taxon>Campylobacterota</taxon>
        <taxon>Epsilonproteobacteria</taxon>
        <taxon>Campylobacterales</taxon>
        <taxon>Campylobacteraceae</taxon>
        <taxon>Campylobacter</taxon>
    </lineage>
</organism>